<dbReference type="AlphaFoldDB" id="C1AY97"/>
<keyword evidence="1" id="KW-0489">Methyltransferase</keyword>
<organism evidence="4 5">
    <name type="scientific">Rhodococcus opacus (strain B4)</name>
    <dbReference type="NCBI Taxonomy" id="632772"/>
    <lineage>
        <taxon>Bacteria</taxon>
        <taxon>Bacillati</taxon>
        <taxon>Actinomycetota</taxon>
        <taxon>Actinomycetes</taxon>
        <taxon>Mycobacteriales</taxon>
        <taxon>Nocardiaceae</taxon>
        <taxon>Rhodococcus</taxon>
    </lineage>
</organism>
<feature type="domain" description="Methyltransferase" evidence="3">
    <location>
        <begin position="35"/>
        <end position="128"/>
    </location>
</feature>
<dbReference type="OrthoDB" id="5174037at2"/>
<sequence length="261" mass="28703">MVDWDGEGYADVGALQRAVAENTIAELTLAGTETVLDVGCGDGSVTLRIADRLPRGSVVGVDASPRMIEKARSRAVPDGARAEFRIADALDLPFDDDFDVAVSFNALHWVPDLQGALAGIARSVVAGGRVIIQMVCASPRTSVEDVEMAVSARPRWAEFFTGFTPPYIHIEPEQFRDLARDAGLDTTDLVVRDVEWDFGSREEFTRWCTVGSTDWTAHLDNADVPAFMNDVVREYEQISGRPGLFLFTQMRAELIRTPNRP</sequence>
<dbReference type="HOGENOM" id="CLU_037990_5_0_11"/>
<evidence type="ECO:0000313" key="5">
    <source>
        <dbReference type="Proteomes" id="UP000002212"/>
    </source>
</evidence>
<dbReference type="KEGG" id="rop:ROP_58450"/>
<proteinExistence type="predicted"/>
<name>C1AY97_RHOOB</name>
<dbReference type="PANTHER" id="PTHR43861:SF1">
    <property type="entry name" value="TRANS-ACONITATE 2-METHYLTRANSFERASE"/>
    <property type="match status" value="1"/>
</dbReference>
<reference evidence="4 5" key="1">
    <citation type="submission" date="2009-03" db="EMBL/GenBank/DDBJ databases">
        <title>Comparison of the complete genome sequences of Rhodococcus erythropolis PR4 and Rhodococcus opacus B4.</title>
        <authorList>
            <person name="Takarada H."/>
            <person name="Sekine M."/>
            <person name="Hosoyama A."/>
            <person name="Yamada R."/>
            <person name="Fujisawa T."/>
            <person name="Omata S."/>
            <person name="Shimizu A."/>
            <person name="Tsukatani N."/>
            <person name="Tanikawa S."/>
            <person name="Fujita N."/>
            <person name="Harayama S."/>
        </authorList>
    </citation>
    <scope>NUCLEOTIDE SEQUENCE [LARGE SCALE GENOMIC DNA]</scope>
    <source>
        <strain evidence="4 5">B4</strain>
    </source>
</reference>
<dbReference type="STRING" id="632772.ROP_58450"/>
<dbReference type="InterPro" id="IPR029063">
    <property type="entry name" value="SAM-dependent_MTases_sf"/>
</dbReference>
<keyword evidence="2" id="KW-0808">Transferase</keyword>
<dbReference type="Proteomes" id="UP000002212">
    <property type="component" value="Chromosome"/>
</dbReference>
<evidence type="ECO:0000256" key="1">
    <source>
        <dbReference type="ARBA" id="ARBA00022603"/>
    </source>
</evidence>
<dbReference type="Pfam" id="PF13649">
    <property type="entry name" value="Methyltransf_25"/>
    <property type="match status" value="1"/>
</dbReference>
<evidence type="ECO:0000313" key="4">
    <source>
        <dbReference type="EMBL" id="BAH54092.1"/>
    </source>
</evidence>
<accession>C1AY97</accession>
<dbReference type="GO" id="GO:0008168">
    <property type="term" value="F:methyltransferase activity"/>
    <property type="evidence" value="ECO:0007669"/>
    <property type="project" value="UniProtKB-KW"/>
</dbReference>
<dbReference type="Gene3D" id="3.40.50.150">
    <property type="entry name" value="Vaccinia Virus protein VP39"/>
    <property type="match status" value="1"/>
</dbReference>
<dbReference type="PANTHER" id="PTHR43861">
    <property type="entry name" value="TRANS-ACONITATE 2-METHYLTRANSFERASE-RELATED"/>
    <property type="match status" value="1"/>
</dbReference>
<evidence type="ECO:0000256" key="2">
    <source>
        <dbReference type="ARBA" id="ARBA00022679"/>
    </source>
</evidence>
<dbReference type="PATRIC" id="fig|632772.20.peg.6106"/>
<gene>
    <name evidence="4" type="ordered locus">ROP_58450</name>
</gene>
<dbReference type="GO" id="GO:0032259">
    <property type="term" value="P:methylation"/>
    <property type="evidence" value="ECO:0007669"/>
    <property type="project" value="UniProtKB-KW"/>
</dbReference>
<dbReference type="EMBL" id="AP011115">
    <property type="protein sequence ID" value="BAH54092.1"/>
    <property type="molecule type" value="Genomic_DNA"/>
</dbReference>
<evidence type="ECO:0000259" key="3">
    <source>
        <dbReference type="Pfam" id="PF13649"/>
    </source>
</evidence>
<protein>
    <recommendedName>
        <fullName evidence="3">Methyltransferase domain-containing protein</fullName>
    </recommendedName>
</protein>
<dbReference type="RefSeq" id="WP_015889586.1">
    <property type="nucleotide sequence ID" value="NC_012522.1"/>
</dbReference>
<dbReference type="CDD" id="cd02440">
    <property type="entry name" value="AdoMet_MTases"/>
    <property type="match status" value="1"/>
</dbReference>
<dbReference type="InterPro" id="IPR041698">
    <property type="entry name" value="Methyltransf_25"/>
</dbReference>
<dbReference type="SUPFAM" id="SSF53335">
    <property type="entry name" value="S-adenosyl-L-methionine-dependent methyltransferases"/>
    <property type="match status" value="1"/>
</dbReference>